<dbReference type="Proteomes" id="UP001163823">
    <property type="component" value="Chromosome 14"/>
</dbReference>
<gene>
    <name evidence="1" type="ORF">O6P43_033004</name>
</gene>
<keyword evidence="2" id="KW-1185">Reference proteome</keyword>
<name>A0AAD7KPV8_QUISA</name>
<evidence type="ECO:0000313" key="2">
    <source>
        <dbReference type="Proteomes" id="UP001163823"/>
    </source>
</evidence>
<organism evidence="1 2">
    <name type="scientific">Quillaja saponaria</name>
    <name type="common">Soap bark tree</name>
    <dbReference type="NCBI Taxonomy" id="32244"/>
    <lineage>
        <taxon>Eukaryota</taxon>
        <taxon>Viridiplantae</taxon>
        <taxon>Streptophyta</taxon>
        <taxon>Embryophyta</taxon>
        <taxon>Tracheophyta</taxon>
        <taxon>Spermatophyta</taxon>
        <taxon>Magnoliopsida</taxon>
        <taxon>eudicotyledons</taxon>
        <taxon>Gunneridae</taxon>
        <taxon>Pentapetalae</taxon>
        <taxon>rosids</taxon>
        <taxon>fabids</taxon>
        <taxon>Fabales</taxon>
        <taxon>Quillajaceae</taxon>
        <taxon>Quillaja</taxon>
    </lineage>
</organism>
<dbReference type="AlphaFoldDB" id="A0AAD7KPV8"/>
<proteinExistence type="predicted"/>
<sequence>MYDETSFPSTPHLEHEFENYLPDETIVKGGVEPSYRPGKGKQLGQLVLCTCELSSSEDTEIDSEDTSEDEVTALACFSPEREEDLEDDVDTFYPQTNTNLISRIESTLSNARLATLRKLYFEPVGAKVSKASAYDDRLHHSRPITFCFYEEYICAKVHYPFHPFVVKVLNALGICPT</sequence>
<evidence type="ECO:0000313" key="1">
    <source>
        <dbReference type="EMBL" id="KAJ7943461.1"/>
    </source>
</evidence>
<comment type="caution">
    <text evidence="1">The sequence shown here is derived from an EMBL/GenBank/DDBJ whole genome shotgun (WGS) entry which is preliminary data.</text>
</comment>
<dbReference type="KEGG" id="qsa:O6P43_033004"/>
<reference evidence="1" key="1">
    <citation type="journal article" date="2023" name="Science">
        <title>Elucidation of the pathway for biosynthesis of saponin adjuvants from the soapbark tree.</title>
        <authorList>
            <person name="Reed J."/>
            <person name="Orme A."/>
            <person name="El-Demerdash A."/>
            <person name="Owen C."/>
            <person name="Martin L.B.B."/>
            <person name="Misra R.C."/>
            <person name="Kikuchi S."/>
            <person name="Rejzek M."/>
            <person name="Martin A.C."/>
            <person name="Harkess A."/>
            <person name="Leebens-Mack J."/>
            <person name="Louveau T."/>
            <person name="Stephenson M.J."/>
            <person name="Osbourn A."/>
        </authorList>
    </citation>
    <scope>NUCLEOTIDE SEQUENCE</scope>
    <source>
        <strain evidence="1">S10</strain>
    </source>
</reference>
<accession>A0AAD7KPV8</accession>
<dbReference type="EMBL" id="JARAOO010000014">
    <property type="protein sequence ID" value="KAJ7943461.1"/>
    <property type="molecule type" value="Genomic_DNA"/>
</dbReference>
<protein>
    <submittedName>
        <fullName evidence="1">Uncharacterized protein</fullName>
    </submittedName>
</protein>